<keyword evidence="6" id="KW-1185">Reference proteome</keyword>
<organism evidence="5 6">
    <name type="scientific">Chitinibacter bivalviorum</name>
    <dbReference type="NCBI Taxonomy" id="2739434"/>
    <lineage>
        <taxon>Bacteria</taxon>
        <taxon>Pseudomonadati</taxon>
        <taxon>Pseudomonadota</taxon>
        <taxon>Betaproteobacteria</taxon>
        <taxon>Neisseriales</taxon>
        <taxon>Chitinibacteraceae</taxon>
        <taxon>Chitinibacter</taxon>
    </lineage>
</organism>
<dbReference type="InterPro" id="IPR001471">
    <property type="entry name" value="AP2/ERF_dom"/>
</dbReference>
<keyword evidence="3" id="KW-0804">Transcription</keyword>
<keyword evidence="5" id="KW-0378">Hydrolase</keyword>
<dbReference type="SUPFAM" id="SSF54171">
    <property type="entry name" value="DNA-binding domain"/>
    <property type="match status" value="1"/>
</dbReference>
<evidence type="ECO:0000256" key="1">
    <source>
        <dbReference type="ARBA" id="ARBA00023015"/>
    </source>
</evidence>
<dbReference type="InterPro" id="IPR016177">
    <property type="entry name" value="DNA-bd_dom_sf"/>
</dbReference>
<dbReference type="AlphaFoldDB" id="A0A7H9BHI7"/>
<dbReference type="InterPro" id="IPR044925">
    <property type="entry name" value="His-Me_finger_sf"/>
</dbReference>
<sequence>MSWYATTTHMSGMGHDPCKPKQPSKLQAFLVYFGANFMALTQEQLKSCLSYNPESGEFIWISRNKNNVRSGRTAGHLRSNGYIEIRIKGKSYLAHRLAFLYVLNELPESSRQIDHINGNRMDNRISNLRLATPSQNLQNQRTGRGRSKMLGAIWDQKRNKWVAQIKVNGKRKYLGMFETPEGAHSAYLKAKKELHEYSTI</sequence>
<evidence type="ECO:0000259" key="4">
    <source>
        <dbReference type="PROSITE" id="PS51032"/>
    </source>
</evidence>
<dbReference type="Proteomes" id="UP000509597">
    <property type="component" value="Chromosome"/>
</dbReference>
<dbReference type="Gene3D" id="3.90.75.20">
    <property type="match status" value="1"/>
</dbReference>
<dbReference type="Gene3D" id="3.30.730.10">
    <property type="entry name" value="AP2/ERF domain"/>
    <property type="match status" value="1"/>
</dbReference>
<dbReference type="GO" id="GO:0004519">
    <property type="term" value="F:endonuclease activity"/>
    <property type="evidence" value="ECO:0007669"/>
    <property type="project" value="UniProtKB-KW"/>
</dbReference>
<keyword evidence="2" id="KW-0238">DNA-binding</keyword>
<dbReference type="SMART" id="SM00507">
    <property type="entry name" value="HNHc"/>
    <property type="match status" value="1"/>
</dbReference>
<dbReference type="GO" id="GO:0003677">
    <property type="term" value="F:DNA binding"/>
    <property type="evidence" value="ECO:0007669"/>
    <property type="project" value="UniProtKB-KW"/>
</dbReference>
<dbReference type="Pfam" id="PF13392">
    <property type="entry name" value="HNH_3"/>
    <property type="match status" value="1"/>
</dbReference>
<gene>
    <name evidence="5" type="ORF">HQ393_05030</name>
</gene>
<evidence type="ECO:0000313" key="6">
    <source>
        <dbReference type="Proteomes" id="UP000509597"/>
    </source>
</evidence>
<protein>
    <submittedName>
        <fullName evidence="5">HNH endonuclease</fullName>
    </submittedName>
</protein>
<name>A0A7H9BHI7_9NEIS</name>
<dbReference type="InterPro" id="IPR003615">
    <property type="entry name" value="HNH_nuc"/>
</dbReference>
<feature type="domain" description="AP2/ERF" evidence="4">
    <location>
        <begin position="148"/>
        <end position="200"/>
    </location>
</feature>
<keyword evidence="5" id="KW-0540">Nuclease</keyword>
<evidence type="ECO:0000313" key="5">
    <source>
        <dbReference type="EMBL" id="QLG87668.1"/>
    </source>
</evidence>
<keyword evidence="5" id="KW-0255">Endonuclease</keyword>
<evidence type="ECO:0000256" key="3">
    <source>
        <dbReference type="ARBA" id="ARBA00023163"/>
    </source>
</evidence>
<accession>A0A7H9BHI7</accession>
<dbReference type="GO" id="GO:0003700">
    <property type="term" value="F:DNA-binding transcription factor activity"/>
    <property type="evidence" value="ECO:0007669"/>
    <property type="project" value="InterPro"/>
</dbReference>
<dbReference type="RefSeq" id="WP_179357749.1">
    <property type="nucleotide sequence ID" value="NZ_CP058627.1"/>
</dbReference>
<reference evidence="5 6" key="1">
    <citation type="submission" date="2020-07" db="EMBL/GenBank/DDBJ databases">
        <title>Complete genome sequence of Chitinibacter sp. 2T18.</title>
        <authorList>
            <person name="Bae J.-W."/>
            <person name="Choi J.-W."/>
        </authorList>
    </citation>
    <scope>NUCLEOTIDE SEQUENCE [LARGE SCALE GENOMIC DNA]</scope>
    <source>
        <strain evidence="5 6">2T18</strain>
    </source>
</reference>
<dbReference type="EMBL" id="CP058627">
    <property type="protein sequence ID" value="QLG87668.1"/>
    <property type="molecule type" value="Genomic_DNA"/>
</dbReference>
<dbReference type="KEGG" id="chiz:HQ393_05030"/>
<proteinExistence type="predicted"/>
<dbReference type="InterPro" id="IPR036955">
    <property type="entry name" value="AP2/ERF_dom_sf"/>
</dbReference>
<dbReference type="PROSITE" id="PS51032">
    <property type="entry name" value="AP2_ERF"/>
    <property type="match status" value="1"/>
</dbReference>
<keyword evidence="1" id="KW-0805">Transcription regulation</keyword>
<evidence type="ECO:0000256" key="2">
    <source>
        <dbReference type="ARBA" id="ARBA00023125"/>
    </source>
</evidence>
<dbReference type="SUPFAM" id="SSF54060">
    <property type="entry name" value="His-Me finger endonucleases"/>
    <property type="match status" value="1"/>
</dbReference>